<dbReference type="GO" id="GO:0046872">
    <property type="term" value="F:metal ion binding"/>
    <property type="evidence" value="ECO:0007669"/>
    <property type="project" value="InterPro"/>
</dbReference>
<dbReference type="OrthoDB" id="5185819at2"/>
<dbReference type="AlphaFoldDB" id="A0A7K0BV27"/>
<dbReference type="RefSeq" id="WP_153533061.1">
    <property type="nucleotide sequence ID" value="NZ_WEGH01000002.1"/>
</dbReference>
<dbReference type="SUPFAM" id="SSF109854">
    <property type="entry name" value="DinB/YfiT-like putative metalloenzymes"/>
    <property type="match status" value="1"/>
</dbReference>
<dbReference type="InterPro" id="IPR017520">
    <property type="entry name" value="CHP03086"/>
</dbReference>
<protein>
    <recommendedName>
        <fullName evidence="2">Mycothiol-dependent maleylpyruvate isomerase metal-binding domain-containing protein</fullName>
    </recommendedName>
</protein>
<organism evidence="3 4">
    <name type="scientific">Actinomadura macrotermitis</name>
    <dbReference type="NCBI Taxonomy" id="2585200"/>
    <lineage>
        <taxon>Bacteria</taxon>
        <taxon>Bacillati</taxon>
        <taxon>Actinomycetota</taxon>
        <taxon>Actinomycetes</taxon>
        <taxon>Streptosporangiales</taxon>
        <taxon>Thermomonosporaceae</taxon>
        <taxon>Actinomadura</taxon>
    </lineage>
</organism>
<sequence>MEPEFDLGPAARAVAGLLADVTDEQLKGPTPCPGYTLGDLIDHVGGLSQALVHSARKEPKEERPGDASRLPAGWREEFAGRLDGLAEAWRDPAAWDGMTQAGGLDLPGAVVATVALNELVVHGWDVARATGRPWTAEPAHIEACMKLYAGLPDEAREPGGPFGPRAEVPADATPLDELVALSGRDPSWRP</sequence>
<dbReference type="Gene3D" id="1.20.120.450">
    <property type="entry name" value="dinb family like domain"/>
    <property type="match status" value="1"/>
</dbReference>
<name>A0A7K0BV27_9ACTN</name>
<feature type="domain" description="Mycothiol-dependent maleylpyruvate isomerase metal-binding" evidence="2">
    <location>
        <begin position="8"/>
        <end position="127"/>
    </location>
</feature>
<proteinExistence type="predicted"/>
<dbReference type="Proteomes" id="UP000487268">
    <property type="component" value="Unassembled WGS sequence"/>
</dbReference>
<reference evidence="3 4" key="1">
    <citation type="submission" date="2019-10" db="EMBL/GenBank/DDBJ databases">
        <title>Actinomadura rubteroloni sp. nov. and Actinomadura macrotermitis sp. nov., isolated from the gut of fungus growing-termite Macrotermes natalensis.</title>
        <authorList>
            <person name="Benndorf R."/>
            <person name="Martin K."/>
            <person name="Kuefner M."/>
            <person name="De Beer W."/>
            <person name="Kaster A.-K."/>
            <person name="Vollmers J."/>
            <person name="Poulsen M."/>
            <person name="Beemelmanns C."/>
        </authorList>
    </citation>
    <scope>NUCLEOTIDE SEQUENCE [LARGE SCALE GENOMIC DNA]</scope>
    <source>
        <strain evidence="3 4">RB68</strain>
    </source>
</reference>
<comment type="caution">
    <text evidence="3">The sequence shown here is derived from an EMBL/GenBank/DDBJ whole genome shotgun (WGS) entry which is preliminary data.</text>
</comment>
<dbReference type="InterPro" id="IPR017517">
    <property type="entry name" value="Maleyloyr_isom"/>
</dbReference>
<evidence type="ECO:0000259" key="2">
    <source>
        <dbReference type="Pfam" id="PF11716"/>
    </source>
</evidence>
<dbReference type="NCBIfam" id="TIGR03086">
    <property type="entry name" value="TIGR03086 family metal-binding protein"/>
    <property type="match status" value="1"/>
</dbReference>
<dbReference type="NCBIfam" id="TIGR03083">
    <property type="entry name" value="maleylpyruvate isomerase family mycothiol-dependent enzyme"/>
    <property type="match status" value="1"/>
</dbReference>
<dbReference type="InterPro" id="IPR034660">
    <property type="entry name" value="DinB/YfiT-like"/>
</dbReference>
<gene>
    <name evidence="3" type="ORF">ACRB68_29790</name>
</gene>
<feature type="region of interest" description="Disordered" evidence="1">
    <location>
        <begin position="153"/>
        <end position="190"/>
    </location>
</feature>
<dbReference type="Pfam" id="PF11716">
    <property type="entry name" value="MDMPI_N"/>
    <property type="match status" value="1"/>
</dbReference>
<evidence type="ECO:0000313" key="4">
    <source>
        <dbReference type="Proteomes" id="UP000487268"/>
    </source>
</evidence>
<dbReference type="EMBL" id="WEGH01000002">
    <property type="protein sequence ID" value="MQY04916.1"/>
    <property type="molecule type" value="Genomic_DNA"/>
</dbReference>
<dbReference type="InterPro" id="IPR024344">
    <property type="entry name" value="MDMPI_metal-binding"/>
</dbReference>
<evidence type="ECO:0000313" key="3">
    <source>
        <dbReference type="EMBL" id="MQY04916.1"/>
    </source>
</evidence>
<evidence type="ECO:0000256" key="1">
    <source>
        <dbReference type="SAM" id="MobiDB-lite"/>
    </source>
</evidence>
<accession>A0A7K0BV27</accession>
<keyword evidence="4" id="KW-1185">Reference proteome</keyword>